<protein>
    <recommendedName>
        <fullName evidence="1">Rubisco LSMT substrate-binding domain-containing protein</fullName>
    </recommendedName>
</protein>
<evidence type="ECO:0000313" key="2">
    <source>
        <dbReference type="EMBL" id="CAD9815394.1"/>
    </source>
</evidence>
<dbReference type="Pfam" id="PF09273">
    <property type="entry name" value="Rubis-subs-bind"/>
    <property type="match status" value="1"/>
</dbReference>
<dbReference type="Gene3D" id="3.90.1420.10">
    <property type="entry name" value="Rubisco LSMT, substrate-binding domain"/>
    <property type="match status" value="1"/>
</dbReference>
<dbReference type="SUPFAM" id="SSF81822">
    <property type="entry name" value="RuBisCo LSMT C-terminal, substrate-binding domain"/>
    <property type="match status" value="1"/>
</dbReference>
<evidence type="ECO:0000259" key="1">
    <source>
        <dbReference type="Pfam" id="PF09273"/>
    </source>
</evidence>
<name>A0A7S2UCE2_9STRA</name>
<dbReference type="EMBL" id="HBHQ01010733">
    <property type="protein sequence ID" value="CAD9815394.1"/>
    <property type="molecule type" value="Transcribed_RNA"/>
</dbReference>
<dbReference type="InterPro" id="IPR015353">
    <property type="entry name" value="Rubisco_LSMT_subst-bd"/>
</dbReference>
<gene>
    <name evidence="2" type="ORF">ASEP1449_LOCUS7220</name>
</gene>
<dbReference type="InterPro" id="IPR036464">
    <property type="entry name" value="Rubisco_LSMT_subst-bd_sf"/>
</dbReference>
<sequence length="110" mass="12618">MQVLQASTLRQLQKYSSSLDDDEALLKQTVEDFLSNELGKIPRKAQYYNIRNAIIARRGEKRVLQHFLNLSCICLDFLSQVTKAEETFEDYIELLESELMDAAPLLAPPI</sequence>
<dbReference type="AlphaFoldDB" id="A0A7S2UCE2"/>
<feature type="domain" description="Rubisco LSMT substrate-binding" evidence="1">
    <location>
        <begin position="2"/>
        <end position="64"/>
    </location>
</feature>
<organism evidence="2">
    <name type="scientific">Attheya septentrionalis</name>
    <dbReference type="NCBI Taxonomy" id="420275"/>
    <lineage>
        <taxon>Eukaryota</taxon>
        <taxon>Sar</taxon>
        <taxon>Stramenopiles</taxon>
        <taxon>Ochrophyta</taxon>
        <taxon>Bacillariophyta</taxon>
        <taxon>Coscinodiscophyceae</taxon>
        <taxon>Chaetocerotophycidae</taxon>
        <taxon>Chaetocerotales</taxon>
        <taxon>Attheyaceae</taxon>
        <taxon>Attheya</taxon>
    </lineage>
</organism>
<accession>A0A7S2UCE2</accession>
<proteinExistence type="predicted"/>
<reference evidence="2" key="1">
    <citation type="submission" date="2021-01" db="EMBL/GenBank/DDBJ databases">
        <authorList>
            <person name="Corre E."/>
            <person name="Pelletier E."/>
            <person name="Niang G."/>
            <person name="Scheremetjew M."/>
            <person name="Finn R."/>
            <person name="Kale V."/>
            <person name="Holt S."/>
            <person name="Cochrane G."/>
            <person name="Meng A."/>
            <person name="Brown T."/>
            <person name="Cohen L."/>
        </authorList>
    </citation>
    <scope>NUCLEOTIDE SEQUENCE</scope>
    <source>
        <strain evidence="2">CCMP2084</strain>
    </source>
</reference>